<accession>A0A1S2PGG0</accession>
<evidence type="ECO:0000313" key="3">
    <source>
        <dbReference type="Proteomes" id="UP000179935"/>
    </source>
</evidence>
<protein>
    <submittedName>
        <fullName evidence="2">Uncharacterized protein</fullName>
    </submittedName>
</protein>
<evidence type="ECO:0000256" key="1">
    <source>
        <dbReference type="SAM" id="MobiDB-lite"/>
    </source>
</evidence>
<evidence type="ECO:0000313" key="2">
    <source>
        <dbReference type="EMBL" id="OIJ92696.1"/>
    </source>
</evidence>
<organism evidence="2 3">
    <name type="scientific">Streptomyces colonosanans</name>
    <dbReference type="NCBI Taxonomy" id="1428652"/>
    <lineage>
        <taxon>Bacteria</taxon>
        <taxon>Bacillati</taxon>
        <taxon>Actinomycetota</taxon>
        <taxon>Actinomycetes</taxon>
        <taxon>Kitasatosporales</taxon>
        <taxon>Streptomycetaceae</taxon>
        <taxon>Streptomyces</taxon>
    </lineage>
</organism>
<proteinExistence type="predicted"/>
<sequence length="137" mass="14601">MVCAFRDSAAMTGLLTEEPGIAHLTVADGAGRRPVGDVIEAVVAREVAEDVLHRLTELGVRHRGEVSLRPIHTTWSDAADVVERAAAGEGGMMALTSEFAGVTVAGALTLLRRQRHIVPGTDAADHGPRRAPQRRHE</sequence>
<keyword evidence="3" id="KW-1185">Reference proteome</keyword>
<dbReference type="STRING" id="1428652.BIV24_13195"/>
<gene>
    <name evidence="2" type="ORF">BIV24_13195</name>
</gene>
<dbReference type="EMBL" id="MLYP01000036">
    <property type="protein sequence ID" value="OIJ92696.1"/>
    <property type="molecule type" value="Genomic_DNA"/>
</dbReference>
<name>A0A1S2PGG0_9ACTN</name>
<comment type="caution">
    <text evidence="2">The sequence shown here is derived from an EMBL/GenBank/DDBJ whole genome shotgun (WGS) entry which is preliminary data.</text>
</comment>
<dbReference type="AlphaFoldDB" id="A0A1S2PGG0"/>
<reference evidence="2 3" key="1">
    <citation type="submission" date="2016-10" db="EMBL/GenBank/DDBJ databases">
        <title>Genome sequence of Streptomyces sp. MUSC 93.</title>
        <authorList>
            <person name="Lee L.-H."/>
            <person name="Ser H.-L."/>
            <person name="Law J.W.-F."/>
        </authorList>
    </citation>
    <scope>NUCLEOTIDE SEQUENCE [LARGE SCALE GENOMIC DNA]</scope>
    <source>
        <strain evidence="2 3">MUSC 93</strain>
    </source>
</reference>
<feature type="region of interest" description="Disordered" evidence="1">
    <location>
        <begin position="118"/>
        <end position="137"/>
    </location>
</feature>
<dbReference type="Proteomes" id="UP000179935">
    <property type="component" value="Unassembled WGS sequence"/>
</dbReference>